<evidence type="ECO:0000313" key="1">
    <source>
        <dbReference type="EMBL" id="EEG37754.1"/>
    </source>
</evidence>
<proteinExistence type="predicted"/>
<evidence type="ECO:0000313" key="2">
    <source>
        <dbReference type="Proteomes" id="UP000003174"/>
    </source>
</evidence>
<comment type="caution">
    <text evidence="1">The sequence shown here is derived from an EMBL/GenBank/DDBJ whole genome shotgun (WGS) entry which is preliminary data.</text>
</comment>
<protein>
    <submittedName>
        <fullName evidence="1">Uncharacterized protein</fullName>
    </submittedName>
</protein>
<dbReference type="AlphaFoldDB" id="C0ESK8"/>
<organism evidence="1 2">
    <name type="scientific">Anaerobutyricum hallii DSM 3353</name>
    <dbReference type="NCBI Taxonomy" id="411469"/>
    <lineage>
        <taxon>Bacteria</taxon>
        <taxon>Bacillati</taxon>
        <taxon>Bacillota</taxon>
        <taxon>Clostridia</taxon>
        <taxon>Lachnospirales</taxon>
        <taxon>Lachnospiraceae</taxon>
        <taxon>Anaerobutyricum</taxon>
    </lineage>
</organism>
<sequence>SFLFSRKLLYFITSLHSCQELFQKTTFSSFFRRFCFLRCELLYINT</sequence>
<feature type="non-terminal residue" evidence="1">
    <location>
        <position position="1"/>
    </location>
</feature>
<reference evidence="1 2" key="1">
    <citation type="submission" date="2009-01" db="EMBL/GenBank/DDBJ databases">
        <authorList>
            <person name="Fulton L."/>
            <person name="Clifton S."/>
            <person name="Fulton B."/>
            <person name="Xu J."/>
            <person name="Minx P."/>
            <person name="Pepin K.H."/>
            <person name="Johnson M."/>
            <person name="Bhonagiri V."/>
            <person name="Nash W.E."/>
            <person name="Mardis E.R."/>
            <person name="Wilson R.K."/>
        </authorList>
    </citation>
    <scope>NUCLEOTIDE SEQUENCE [LARGE SCALE GENOMIC DNA]</scope>
    <source>
        <strain evidence="1 2">DSM 3353</strain>
    </source>
</reference>
<dbReference type="EMBL" id="ACEP01000026">
    <property type="protein sequence ID" value="EEG37754.1"/>
    <property type="molecule type" value="Genomic_DNA"/>
</dbReference>
<name>C0ESK8_9FIRM</name>
<reference evidence="1 2" key="2">
    <citation type="submission" date="2009-02" db="EMBL/GenBank/DDBJ databases">
        <title>Draft genome sequence of Eubacterium hallii (DSM 3353).</title>
        <authorList>
            <person name="Sudarsanam P."/>
            <person name="Ley R."/>
            <person name="Guruge J."/>
            <person name="Turnbaugh P.J."/>
            <person name="Mahowald M."/>
            <person name="Liep D."/>
            <person name="Gordon J."/>
        </authorList>
    </citation>
    <scope>NUCLEOTIDE SEQUENCE [LARGE SCALE GENOMIC DNA]</scope>
    <source>
        <strain evidence="1 2">DSM 3353</strain>
    </source>
</reference>
<gene>
    <name evidence="1" type="ORF">EUBHAL_00381</name>
</gene>
<dbReference type="Proteomes" id="UP000003174">
    <property type="component" value="Unassembled WGS sequence"/>
</dbReference>
<accession>C0ESK8</accession>